<evidence type="ECO:0000256" key="1">
    <source>
        <dbReference type="ARBA" id="ARBA00022617"/>
    </source>
</evidence>
<dbReference type="PROSITE" id="PS51257">
    <property type="entry name" value="PROKAR_LIPOPROTEIN"/>
    <property type="match status" value="1"/>
</dbReference>
<dbReference type="InterPro" id="IPR011042">
    <property type="entry name" value="6-blade_b-propeller_TolB-like"/>
</dbReference>
<keyword evidence="1 4" id="KW-0349">Heme</keyword>
<organism evidence="6 7">
    <name type="scientific">Flavilitoribacter nigricans (strain ATCC 23147 / DSM 23189 / NBRC 102662 / NCIMB 1420 / SS-2)</name>
    <name type="common">Lewinella nigricans</name>
    <dbReference type="NCBI Taxonomy" id="1122177"/>
    <lineage>
        <taxon>Bacteria</taxon>
        <taxon>Pseudomonadati</taxon>
        <taxon>Bacteroidota</taxon>
        <taxon>Saprospiria</taxon>
        <taxon>Saprospirales</taxon>
        <taxon>Lewinellaceae</taxon>
        <taxon>Flavilitoribacter</taxon>
    </lineage>
</organism>
<evidence type="ECO:0000313" key="6">
    <source>
        <dbReference type="EMBL" id="PHN08274.1"/>
    </source>
</evidence>
<keyword evidence="2 4" id="KW-0479">Metal-binding</keyword>
<dbReference type="Gene3D" id="2.120.10.30">
    <property type="entry name" value="TolB, C-terminal domain"/>
    <property type="match status" value="1"/>
</dbReference>
<dbReference type="NCBIfam" id="TIGR02603">
    <property type="entry name" value="CxxCH_TIGR02603"/>
    <property type="match status" value="1"/>
</dbReference>
<protein>
    <submittedName>
        <fullName evidence="6">Dehydrogenase</fullName>
    </submittedName>
</protein>
<dbReference type="NCBIfam" id="TIGR02604">
    <property type="entry name" value="Piru_Ver_Nterm"/>
    <property type="match status" value="1"/>
</dbReference>
<evidence type="ECO:0000313" key="7">
    <source>
        <dbReference type="Proteomes" id="UP000223913"/>
    </source>
</evidence>
<comment type="caution">
    <text evidence="6">The sequence shown here is derived from an EMBL/GenBank/DDBJ whole genome shotgun (WGS) entry which is preliminary data.</text>
</comment>
<dbReference type="RefSeq" id="WP_099148476.1">
    <property type="nucleotide sequence ID" value="NZ_PDUD01000002.1"/>
</dbReference>
<evidence type="ECO:0000259" key="5">
    <source>
        <dbReference type="PROSITE" id="PS51007"/>
    </source>
</evidence>
<sequence>MNLNKLYPLITSILLASVWYSCQPEPDASSGTDNHAAYLALSLEERQEAQNATGSFETAEGLKATLFAGEPMVINPTNMAIDERGRVWVCESYNYAVPEKEQTEKGGRIIILTDTDGDGRADERKVYYQGEDVHLALGINKLGRHLYVSRSPNLLVFTDLDGDDLPDRKDTLFTGMGNPGDHSAHALVFGPDGRFYFNYGNAGKQVLLPDGTPAVDYRSGRQVVANGQPYHGGMIFRCEPDGSKLEVLAHNFRNNYEVAVDAFGSLWQSDNDDDGNRSVRINYIQEYGNYGYLDERTGAHWSAVRTGMHDSIPQRHWHQNDPGVVPNMLITGAGSPAGITVYEGELLPERFRGQLIHADAGPNVVRAYPVRAQGAGYRAETLPLLKSPYDQWFRPVDVATAPDGSLMIADWYDPIVGGAAAGDHEKGRIFRLAPTDTSYRWSEPDLSTIPGAITGLQNPNESVRYLAWQTLHEAGAEAEPALLELWKQQDRTRHRARALWLLGQLPGKGNEYVGAAIRDAEEMIRISGLRLARRLEMDLLPVARQLVRDPSPAVRAELAIALRHTDGTEAAAIWAELAEQYDGADRWYLEALGIGADPHWETFFSAWLDRVGEGWKQAGGRDIIWRSRSRAAAPLLADLIADPQTSETERLRYFRAFDYHSGKDKNKALLGLLEADHPRQDAIDALVLQHLETEDLVRSPALNNALQRTLDNLKGGWQYVDLVARYQLRGRKEELLQIAASSGEPEAAALAAGVLIDPATFDGMELIKERIYTDDASAPALIRAIRATGRKSAFELLQSIVLDSTLSLETQKAAVTAMSQTWTGEDYLLASVQDEAFPDALKPMAASILFSVYRTSIHEEAAAYLDRPANIREEELPPIRVLAATVGNAVRGRALFENQCQICHRVNGQGVQFGPDLSDIGNKLDKAGLYRSILYPNEGVNYGYETYKLSLRSGGVVVGLLASETETAMDLKIMGGDVQSYPRSDIADLEKMDNSLMPNISLAMEQEELIDLVEYLAALGVANTL</sequence>
<dbReference type="SUPFAM" id="SSF48371">
    <property type="entry name" value="ARM repeat"/>
    <property type="match status" value="1"/>
</dbReference>
<dbReference type="SUPFAM" id="SSF50952">
    <property type="entry name" value="Soluble quinoprotein glucose dehydrogenase"/>
    <property type="match status" value="1"/>
</dbReference>
<dbReference type="GO" id="GO:0020037">
    <property type="term" value="F:heme binding"/>
    <property type="evidence" value="ECO:0007669"/>
    <property type="project" value="InterPro"/>
</dbReference>
<dbReference type="InterPro" id="IPR013427">
    <property type="entry name" value="Haem-bd_dom_put"/>
</dbReference>
<name>A0A2D0NIE9_FLAN2</name>
<dbReference type="InterPro" id="IPR011041">
    <property type="entry name" value="Quinoprot_gluc/sorb_DH_b-prop"/>
</dbReference>
<dbReference type="EMBL" id="PDUD01000002">
    <property type="protein sequence ID" value="PHN08274.1"/>
    <property type="molecule type" value="Genomic_DNA"/>
</dbReference>
<dbReference type="SUPFAM" id="SSF46626">
    <property type="entry name" value="Cytochrome c"/>
    <property type="match status" value="1"/>
</dbReference>
<dbReference type="GO" id="GO:0009055">
    <property type="term" value="F:electron transfer activity"/>
    <property type="evidence" value="ECO:0007669"/>
    <property type="project" value="InterPro"/>
</dbReference>
<proteinExistence type="predicted"/>
<dbReference type="Gene3D" id="1.25.10.10">
    <property type="entry name" value="Leucine-rich Repeat Variant"/>
    <property type="match status" value="1"/>
</dbReference>
<feature type="domain" description="Cytochrome c" evidence="5">
    <location>
        <begin position="887"/>
        <end position="1020"/>
    </location>
</feature>
<dbReference type="Gene3D" id="1.10.760.10">
    <property type="entry name" value="Cytochrome c-like domain"/>
    <property type="match status" value="1"/>
</dbReference>
<keyword evidence="7" id="KW-1185">Reference proteome</keyword>
<evidence type="ECO:0000256" key="3">
    <source>
        <dbReference type="ARBA" id="ARBA00023004"/>
    </source>
</evidence>
<dbReference type="InterPro" id="IPR011989">
    <property type="entry name" value="ARM-like"/>
</dbReference>
<accession>A0A2D0NIE9</accession>
<dbReference type="GO" id="GO:0046872">
    <property type="term" value="F:metal ion binding"/>
    <property type="evidence" value="ECO:0007669"/>
    <property type="project" value="UniProtKB-KW"/>
</dbReference>
<dbReference type="InterPro" id="IPR016024">
    <property type="entry name" value="ARM-type_fold"/>
</dbReference>
<dbReference type="OrthoDB" id="9808161at2"/>
<dbReference type="Proteomes" id="UP000223913">
    <property type="component" value="Unassembled WGS sequence"/>
</dbReference>
<dbReference type="PANTHER" id="PTHR33546:SF1">
    <property type="entry name" value="LARGE, MULTIFUNCTIONAL SECRETED PROTEIN"/>
    <property type="match status" value="1"/>
</dbReference>
<reference evidence="6 7" key="1">
    <citation type="submission" date="2017-10" db="EMBL/GenBank/DDBJ databases">
        <title>The draft genome sequence of Lewinella nigricans NBRC 102662.</title>
        <authorList>
            <person name="Wang K."/>
        </authorList>
    </citation>
    <scope>NUCLEOTIDE SEQUENCE [LARGE SCALE GENOMIC DNA]</scope>
    <source>
        <strain evidence="6 7">NBRC 102662</strain>
    </source>
</reference>
<dbReference type="InterPro" id="IPR009056">
    <property type="entry name" value="Cyt_c-like_dom"/>
</dbReference>
<dbReference type="PROSITE" id="PS51007">
    <property type="entry name" value="CYTC"/>
    <property type="match status" value="1"/>
</dbReference>
<dbReference type="AlphaFoldDB" id="A0A2D0NIE9"/>
<gene>
    <name evidence="6" type="ORF">CRP01_02835</name>
</gene>
<evidence type="ECO:0000256" key="4">
    <source>
        <dbReference type="PROSITE-ProRule" id="PRU00433"/>
    </source>
</evidence>
<dbReference type="InterPro" id="IPR013428">
    <property type="entry name" value="Membrane-bound_put_N"/>
</dbReference>
<evidence type="ECO:0000256" key="2">
    <source>
        <dbReference type="ARBA" id="ARBA00022723"/>
    </source>
</evidence>
<dbReference type="InterPro" id="IPR055557">
    <property type="entry name" value="DUF7133"/>
</dbReference>
<dbReference type="Pfam" id="PF23500">
    <property type="entry name" value="DUF7133"/>
    <property type="match status" value="1"/>
</dbReference>
<dbReference type="PANTHER" id="PTHR33546">
    <property type="entry name" value="LARGE, MULTIFUNCTIONAL SECRETED PROTEIN-RELATED"/>
    <property type="match status" value="1"/>
</dbReference>
<dbReference type="Pfam" id="PF00034">
    <property type="entry name" value="Cytochrom_C"/>
    <property type="match status" value="1"/>
</dbReference>
<keyword evidence="3 4" id="KW-0408">Iron</keyword>
<dbReference type="InterPro" id="IPR036909">
    <property type="entry name" value="Cyt_c-like_dom_sf"/>
</dbReference>